<reference evidence="2 3" key="1">
    <citation type="submission" date="2014-03" db="EMBL/GenBank/DDBJ databases">
        <title>Whole genome sequence of Novosphingobium resinovorum KF1.</title>
        <authorList>
            <person name="Gan H.M."/>
            <person name="Gan H.Y."/>
            <person name="Chew T.H."/>
            <person name="Savka M.A."/>
        </authorList>
    </citation>
    <scope>NUCLEOTIDE SEQUENCE [LARGE SCALE GENOMIC DNA]</scope>
    <source>
        <strain evidence="2 3">KF1</strain>
    </source>
</reference>
<evidence type="ECO:0000313" key="2">
    <source>
        <dbReference type="EMBL" id="EZP77806.1"/>
    </source>
</evidence>
<accession>A0A031JQC0</accession>
<dbReference type="AlphaFoldDB" id="A0A031JQC0"/>
<keyword evidence="1" id="KW-0812">Transmembrane</keyword>
<dbReference type="EMBL" id="JFYZ01000032">
    <property type="protein sequence ID" value="EZP77806.1"/>
    <property type="molecule type" value="Genomic_DNA"/>
</dbReference>
<evidence type="ECO:0000313" key="3">
    <source>
        <dbReference type="Proteomes" id="UP000024329"/>
    </source>
</evidence>
<sequence length="35" mass="3689">MKAVPGGRVYPAPVAAISIIVFMFKTPAAHMDKSS</sequence>
<proteinExistence type="predicted"/>
<dbReference type="Proteomes" id="UP000024329">
    <property type="component" value="Unassembled WGS sequence"/>
</dbReference>
<feature type="transmembrane region" description="Helical" evidence="1">
    <location>
        <begin position="6"/>
        <end position="24"/>
    </location>
</feature>
<keyword evidence="1" id="KW-1133">Transmembrane helix</keyword>
<organism evidence="2 3">
    <name type="scientific">Novosphingobium resinovorum</name>
    <dbReference type="NCBI Taxonomy" id="158500"/>
    <lineage>
        <taxon>Bacteria</taxon>
        <taxon>Pseudomonadati</taxon>
        <taxon>Pseudomonadota</taxon>
        <taxon>Alphaproteobacteria</taxon>
        <taxon>Sphingomonadales</taxon>
        <taxon>Sphingomonadaceae</taxon>
        <taxon>Novosphingobium</taxon>
    </lineage>
</organism>
<evidence type="ECO:0000256" key="1">
    <source>
        <dbReference type="SAM" id="Phobius"/>
    </source>
</evidence>
<gene>
    <name evidence="2" type="ORF">BV97_04375</name>
</gene>
<protein>
    <submittedName>
        <fullName evidence="2">Uncharacterized protein</fullName>
    </submittedName>
</protein>
<comment type="caution">
    <text evidence="2">The sequence shown here is derived from an EMBL/GenBank/DDBJ whole genome shotgun (WGS) entry which is preliminary data.</text>
</comment>
<name>A0A031JQC0_9SPHN</name>
<keyword evidence="1" id="KW-0472">Membrane</keyword>